<organism evidence="2 3">
    <name type="scientific">Morella rubra</name>
    <name type="common">Chinese bayberry</name>
    <dbReference type="NCBI Taxonomy" id="262757"/>
    <lineage>
        <taxon>Eukaryota</taxon>
        <taxon>Viridiplantae</taxon>
        <taxon>Streptophyta</taxon>
        <taxon>Embryophyta</taxon>
        <taxon>Tracheophyta</taxon>
        <taxon>Spermatophyta</taxon>
        <taxon>Magnoliopsida</taxon>
        <taxon>eudicotyledons</taxon>
        <taxon>Gunneridae</taxon>
        <taxon>Pentapetalae</taxon>
        <taxon>rosids</taxon>
        <taxon>fabids</taxon>
        <taxon>Fagales</taxon>
        <taxon>Myricaceae</taxon>
        <taxon>Morella</taxon>
    </lineage>
</organism>
<name>A0A6A1WF45_9ROSI</name>
<protein>
    <submittedName>
        <fullName evidence="2">Uncharacterized protein</fullName>
    </submittedName>
</protein>
<dbReference type="EMBL" id="RXIC02000020">
    <property type="protein sequence ID" value="KAB1223865.1"/>
    <property type="molecule type" value="Genomic_DNA"/>
</dbReference>
<dbReference type="AlphaFoldDB" id="A0A6A1WF45"/>
<reference evidence="2 3" key="1">
    <citation type="journal article" date="2019" name="Plant Biotechnol. J.">
        <title>The red bayberry genome and genetic basis of sex determination.</title>
        <authorList>
            <person name="Jia H.M."/>
            <person name="Jia H.J."/>
            <person name="Cai Q.L."/>
            <person name="Wang Y."/>
            <person name="Zhao H.B."/>
            <person name="Yang W.F."/>
            <person name="Wang G.Y."/>
            <person name="Li Y.H."/>
            <person name="Zhan D.L."/>
            <person name="Shen Y.T."/>
            <person name="Niu Q.F."/>
            <person name="Chang L."/>
            <person name="Qiu J."/>
            <person name="Zhao L."/>
            <person name="Xie H.B."/>
            <person name="Fu W.Y."/>
            <person name="Jin J."/>
            <person name="Li X.W."/>
            <person name="Jiao Y."/>
            <person name="Zhou C.C."/>
            <person name="Tu T."/>
            <person name="Chai C.Y."/>
            <person name="Gao J.L."/>
            <person name="Fan L.J."/>
            <person name="van de Weg E."/>
            <person name="Wang J.Y."/>
            <person name="Gao Z.S."/>
        </authorList>
    </citation>
    <scope>NUCLEOTIDE SEQUENCE [LARGE SCALE GENOMIC DNA]</scope>
    <source>
        <tissue evidence="2">Leaves</tissue>
    </source>
</reference>
<dbReference type="Proteomes" id="UP000516437">
    <property type="component" value="Chromosome 2"/>
</dbReference>
<keyword evidence="3" id="KW-1185">Reference proteome</keyword>
<evidence type="ECO:0000313" key="2">
    <source>
        <dbReference type="EMBL" id="KAB1223865.1"/>
    </source>
</evidence>
<sequence>MDIPIFVDDVEDKFEDVYGGEEEFEGMNTDDEFEGDGGADRKEEEEAVAVDDTAISSDFESSVGEEQPELYQNNNTDAARRDRENNFMVWSSLLYC</sequence>
<feature type="compositionally biased region" description="Acidic residues" evidence="1">
    <location>
        <begin position="26"/>
        <end position="37"/>
    </location>
</feature>
<evidence type="ECO:0000313" key="3">
    <source>
        <dbReference type="Proteomes" id="UP000516437"/>
    </source>
</evidence>
<gene>
    <name evidence="2" type="ORF">CJ030_MR2G000495</name>
</gene>
<proteinExistence type="predicted"/>
<evidence type="ECO:0000256" key="1">
    <source>
        <dbReference type="SAM" id="MobiDB-lite"/>
    </source>
</evidence>
<accession>A0A6A1WF45</accession>
<comment type="caution">
    <text evidence="2">The sequence shown here is derived from an EMBL/GenBank/DDBJ whole genome shotgun (WGS) entry which is preliminary data.</text>
</comment>
<feature type="region of interest" description="Disordered" evidence="1">
    <location>
        <begin position="26"/>
        <end position="78"/>
    </location>
</feature>